<keyword evidence="3" id="KW-1185">Reference proteome</keyword>
<evidence type="ECO:0000313" key="2">
    <source>
        <dbReference type="EMBL" id="CAA7264994.1"/>
    </source>
</evidence>
<name>A0A8S0VWD7_CYCAE</name>
<evidence type="ECO:0000256" key="1">
    <source>
        <dbReference type="SAM" id="MobiDB-lite"/>
    </source>
</evidence>
<accession>A0A8S0VWD7</accession>
<gene>
    <name evidence="2" type="ORF">AAE3_LOCUS7162</name>
</gene>
<reference evidence="2 3" key="1">
    <citation type="submission" date="2020-01" db="EMBL/GenBank/DDBJ databases">
        <authorList>
            <person name="Gupta K D."/>
        </authorList>
    </citation>
    <scope>NUCLEOTIDE SEQUENCE [LARGE SCALE GENOMIC DNA]</scope>
</reference>
<proteinExistence type="predicted"/>
<evidence type="ECO:0000313" key="3">
    <source>
        <dbReference type="Proteomes" id="UP000467700"/>
    </source>
</evidence>
<dbReference type="AlphaFoldDB" id="A0A8S0VWD7"/>
<feature type="region of interest" description="Disordered" evidence="1">
    <location>
        <begin position="105"/>
        <end position="173"/>
    </location>
</feature>
<sequence>MSVSIPADIDVSLPLSTSVVDADYTPDTVPGFIKDKVIENGVLFVDVVNAGAKVGTALEDHEATDCGLIKNHWTFRAHLDFGQDGRDDLGQVKFGMDIKRSVSIGSNEGQYARSNRSDPDTGSDMVYSPVGSFSKPPAPSSDDGFPAALPLVPATGEGSHDSHDSQSAGVSDVESVGKLPDITSSDGLLFQQPTEGAPHPGDFNIKVRSRTEPSRSVVVVFELALAPGTTFGQLLKALIDRNMLPFFFRKIGAQATAAWLRKAFFVSGEAVMVLSDPNAEGDIVIDDNHIFSLLGWRYTNPLIPINVPSVPGTVALTRRGVARSRNLIDRAVWPANFVHVEDEKLKYNQHITQEDTTKDPSERIDTVCFSAPREEQWPAVDGLSPIHLEVQANVDESIDLSPLDKFKHLWTALRTFRMGSVCSFEEWPALITAQAESIDLGCSHAIHWTSSGGFQNLKRLEIEENNAIDMFLFAMKEIPGLLGRLEVLHLQSTIGCDL</sequence>
<dbReference type="EMBL" id="CACVBS010000046">
    <property type="protein sequence ID" value="CAA7264994.1"/>
    <property type="molecule type" value="Genomic_DNA"/>
</dbReference>
<dbReference type="OrthoDB" id="3267648at2759"/>
<comment type="caution">
    <text evidence="2">The sequence shown here is derived from an EMBL/GenBank/DDBJ whole genome shotgun (WGS) entry which is preliminary data.</text>
</comment>
<protein>
    <submittedName>
        <fullName evidence="2">Uncharacterized protein</fullName>
    </submittedName>
</protein>
<feature type="compositionally biased region" description="Polar residues" evidence="1">
    <location>
        <begin position="105"/>
        <end position="114"/>
    </location>
</feature>
<dbReference type="Proteomes" id="UP000467700">
    <property type="component" value="Unassembled WGS sequence"/>
</dbReference>
<organism evidence="2 3">
    <name type="scientific">Cyclocybe aegerita</name>
    <name type="common">Black poplar mushroom</name>
    <name type="synonym">Agrocybe aegerita</name>
    <dbReference type="NCBI Taxonomy" id="1973307"/>
    <lineage>
        <taxon>Eukaryota</taxon>
        <taxon>Fungi</taxon>
        <taxon>Dikarya</taxon>
        <taxon>Basidiomycota</taxon>
        <taxon>Agaricomycotina</taxon>
        <taxon>Agaricomycetes</taxon>
        <taxon>Agaricomycetidae</taxon>
        <taxon>Agaricales</taxon>
        <taxon>Agaricineae</taxon>
        <taxon>Bolbitiaceae</taxon>
        <taxon>Cyclocybe</taxon>
    </lineage>
</organism>